<protein>
    <recommendedName>
        <fullName evidence="1">Lipid-binding serum glycoprotein C-terminal domain-containing protein</fullName>
    </recommendedName>
</protein>
<dbReference type="OrthoDB" id="10255543at2759"/>
<dbReference type="InterPro" id="IPR001124">
    <property type="entry name" value="Lipid-bd_serum_glycop_C"/>
</dbReference>
<accession>A0A8S1HGL7</accession>
<reference evidence="2" key="1">
    <citation type="submission" date="2020-10" db="EMBL/GenBank/DDBJ databases">
        <authorList>
            <person name="Kikuchi T."/>
        </authorList>
    </citation>
    <scope>NUCLEOTIDE SEQUENCE</scope>
    <source>
        <strain evidence="2">NKZ352</strain>
    </source>
</reference>
<dbReference type="SMART" id="SM00329">
    <property type="entry name" value="BPI2"/>
    <property type="match status" value="1"/>
</dbReference>
<sequence>MDGSLVGLTVALTTEFVTSSDGSMAAIVGNCSTIIVRSHFNLHPVGPMGLFVKNLEALINDGIARRIPDLLCNRLKRLIEGQTPRLLRRLTRLDVGKNVAERIVTENPAVNDFISNLVDGLYIDNANVAQPIITDDFLETQNRGEFRYNRQTELSPFFPKPMRITTKSDRMLHFYASDYLFNSMLYHAYQMNNLHMQFSADNLPKEFGSFLSTTCAPRELCIGRMIPPLGKRFPNTTASFVLISHGLPDFKFSNDSAIVQLSMRVLTYVKENGRQRQVIVSSADGDAEVLLSVEGDNLSGELKLRTLDVRLHRTAIEGIHSQSFAQLAPLAKTFIGPHLSDALKRGIPFPLKDMMKLVDPKVRRHEGFIELSTDFQLNESAFRKTVRETFADVNV</sequence>
<dbReference type="Proteomes" id="UP000835052">
    <property type="component" value="Unassembled WGS sequence"/>
</dbReference>
<dbReference type="Gene3D" id="3.15.20.10">
    <property type="entry name" value="Bactericidal permeability-increasing protein, domain 2"/>
    <property type="match status" value="1"/>
</dbReference>
<organism evidence="2 3">
    <name type="scientific">Caenorhabditis auriculariae</name>
    <dbReference type="NCBI Taxonomy" id="2777116"/>
    <lineage>
        <taxon>Eukaryota</taxon>
        <taxon>Metazoa</taxon>
        <taxon>Ecdysozoa</taxon>
        <taxon>Nematoda</taxon>
        <taxon>Chromadorea</taxon>
        <taxon>Rhabditida</taxon>
        <taxon>Rhabditina</taxon>
        <taxon>Rhabditomorpha</taxon>
        <taxon>Rhabditoidea</taxon>
        <taxon>Rhabditidae</taxon>
        <taxon>Peloderinae</taxon>
        <taxon>Caenorhabditis</taxon>
    </lineage>
</organism>
<evidence type="ECO:0000313" key="2">
    <source>
        <dbReference type="EMBL" id="CAD6195693.1"/>
    </source>
</evidence>
<evidence type="ECO:0000313" key="3">
    <source>
        <dbReference type="Proteomes" id="UP000835052"/>
    </source>
</evidence>
<keyword evidence="3" id="KW-1185">Reference proteome</keyword>
<gene>
    <name evidence="2" type="ORF">CAUJ_LOCUS11612</name>
</gene>
<dbReference type="GO" id="GO:0005615">
    <property type="term" value="C:extracellular space"/>
    <property type="evidence" value="ECO:0007669"/>
    <property type="project" value="TreeGrafter"/>
</dbReference>
<dbReference type="PANTHER" id="PTHR10504:SF131">
    <property type="entry name" value="BPI2 DOMAIN-CONTAINING PROTEIN"/>
    <property type="match status" value="1"/>
</dbReference>
<evidence type="ECO:0000259" key="1">
    <source>
        <dbReference type="SMART" id="SM00329"/>
    </source>
</evidence>
<comment type="caution">
    <text evidence="2">The sequence shown here is derived from an EMBL/GenBank/DDBJ whole genome shotgun (WGS) entry which is preliminary data.</text>
</comment>
<dbReference type="SUPFAM" id="SSF55394">
    <property type="entry name" value="Bactericidal permeability-increasing protein, BPI"/>
    <property type="match status" value="2"/>
</dbReference>
<proteinExistence type="predicted"/>
<feature type="domain" description="Lipid-binding serum glycoprotein C-terminal" evidence="1">
    <location>
        <begin position="166"/>
        <end position="373"/>
    </location>
</feature>
<dbReference type="InterPro" id="IPR017943">
    <property type="entry name" value="Bactericidal_perm-incr_a/b_dom"/>
</dbReference>
<dbReference type="EMBL" id="CAJGYM010000058">
    <property type="protein sequence ID" value="CAD6195693.1"/>
    <property type="molecule type" value="Genomic_DNA"/>
</dbReference>
<dbReference type="InterPro" id="IPR032942">
    <property type="entry name" value="BPI/LBP/Plunc"/>
</dbReference>
<dbReference type="GO" id="GO:0008289">
    <property type="term" value="F:lipid binding"/>
    <property type="evidence" value="ECO:0007669"/>
    <property type="project" value="InterPro"/>
</dbReference>
<name>A0A8S1HGL7_9PELO</name>
<dbReference type="AlphaFoldDB" id="A0A8S1HGL7"/>
<dbReference type="Pfam" id="PF02886">
    <property type="entry name" value="LBP_BPI_CETP_C"/>
    <property type="match status" value="1"/>
</dbReference>
<dbReference type="PANTHER" id="PTHR10504">
    <property type="entry name" value="BACTERICIDAL PERMEABILITY-INCREASING BPI PROTEIN-RELATED"/>
    <property type="match status" value="1"/>
</dbReference>
<dbReference type="Gene3D" id="3.15.10.10">
    <property type="entry name" value="Bactericidal permeability-increasing protein, domain 1"/>
    <property type="match status" value="1"/>
</dbReference>